<feature type="transmembrane region" description="Helical" evidence="8">
    <location>
        <begin position="67"/>
        <end position="88"/>
    </location>
</feature>
<evidence type="ECO:0000256" key="8">
    <source>
        <dbReference type="SAM" id="Phobius"/>
    </source>
</evidence>
<gene>
    <name evidence="12" type="ORF">QID03_05810</name>
</gene>
<dbReference type="InterPro" id="IPR010920">
    <property type="entry name" value="LSM_dom_sf"/>
</dbReference>
<keyword evidence="5 8" id="KW-1133">Transmembrane helix</keyword>
<evidence type="ECO:0000259" key="9">
    <source>
        <dbReference type="Pfam" id="PF00924"/>
    </source>
</evidence>
<keyword evidence="4 8" id="KW-0812">Transmembrane</keyword>
<dbReference type="SUPFAM" id="SSF50182">
    <property type="entry name" value="Sm-like ribonucleoproteins"/>
    <property type="match status" value="1"/>
</dbReference>
<dbReference type="Gene3D" id="3.30.70.100">
    <property type="match status" value="1"/>
</dbReference>
<evidence type="ECO:0000256" key="2">
    <source>
        <dbReference type="ARBA" id="ARBA00008017"/>
    </source>
</evidence>
<dbReference type="Pfam" id="PF21088">
    <property type="entry name" value="MS_channel_1st"/>
    <property type="match status" value="1"/>
</dbReference>
<feature type="domain" description="Mechanosensitive ion channel MscS C-terminal" evidence="10">
    <location>
        <begin position="183"/>
        <end position="264"/>
    </location>
</feature>
<dbReference type="InterPro" id="IPR045276">
    <property type="entry name" value="YbiO_bact"/>
</dbReference>
<reference evidence="12 13" key="1">
    <citation type="submission" date="2023-04" db="EMBL/GenBank/DDBJ databases">
        <title>A. sendaiensis sub sp. chiapanensis a novel subspecie with specific adaptation in bacterial cell wall isolated from an active volcano.</title>
        <authorList>
            <person name="Alvarez Gutierrez P.E."/>
            <person name="Ortiz Cortes L.Y."/>
        </authorList>
    </citation>
    <scope>NUCLEOTIDE SEQUENCE [LARGE SCALE GENOMIC DNA]</scope>
    <source>
        <strain evidence="12 13">PA2</strain>
    </source>
</reference>
<keyword evidence="6 8" id="KW-0472">Membrane</keyword>
<dbReference type="SUPFAM" id="SSF82689">
    <property type="entry name" value="Mechanosensitive channel protein MscS (YggB), C-terminal domain"/>
    <property type="match status" value="1"/>
</dbReference>
<evidence type="ECO:0000256" key="7">
    <source>
        <dbReference type="SAM" id="MobiDB-lite"/>
    </source>
</evidence>
<dbReference type="Gene3D" id="1.10.287.1260">
    <property type="match status" value="1"/>
</dbReference>
<accession>A0ABT6XXA7</accession>
<sequence length="282" mass="31007">MTLWADIRQKALADIPSLEVVIWDAIRIAIFFVLAQLLIRVGVRIIRRMLSMHARMDERRRKTLESLFTNVVRYTVYFVLVVEILSLFHVNVSAILASAGIVGVAVGFGAQSLVKDLISGLFILFEDQYGVGDIVQINGFKGTVISIGIRLTRIQAWTGEVQVIPNGQITSVTNYSRTNSTAVIDVTVPYDVDVDLVKSVMERVLRALQQERPDVVTGPVQVLGVQDVSNSNLVIRATAVCAPTKNGEIEREAHERIKEELDRALHESDGAQGTAGGELAAE</sequence>
<dbReference type="PANTHER" id="PTHR30460:SF0">
    <property type="entry name" value="MODERATE CONDUCTANCE MECHANOSENSITIVE CHANNEL YBIO"/>
    <property type="match status" value="1"/>
</dbReference>
<dbReference type="EMBL" id="JASGCB010000006">
    <property type="protein sequence ID" value="MDI9259698.1"/>
    <property type="molecule type" value="Genomic_DNA"/>
</dbReference>
<proteinExistence type="inferred from homology"/>
<dbReference type="Pfam" id="PF00924">
    <property type="entry name" value="MS_channel_2nd"/>
    <property type="match status" value="1"/>
</dbReference>
<dbReference type="InterPro" id="IPR049142">
    <property type="entry name" value="MS_channel_1st"/>
</dbReference>
<feature type="domain" description="Mechanosensitive ion channel MscS" evidence="9">
    <location>
        <begin position="113"/>
        <end position="177"/>
    </location>
</feature>
<dbReference type="Proteomes" id="UP001529245">
    <property type="component" value="Unassembled WGS sequence"/>
</dbReference>
<feature type="transmembrane region" description="Helical" evidence="8">
    <location>
        <begin position="94"/>
        <end position="114"/>
    </location>
</feature>
<dbReference type="Pfam" id="PF21082">
    <property type="entry name" value="MS_channel_3rd"/>
    <property type="match status" value="1"/>
</dbReference>
<keyword evidence="13" id="KW-1185">Reference proteome</keyword>
<feature type="domain" description="Mechanosensitive ion channel transmembrane helices 2/3" evidence="11">
    <location>
        <begin position="70"/>
        <end position="111"/>
    </location>
</feature>
<comment type="caution">
    <text evidence="12">The sequence shown here is derived from an EMBL/GenBank/DDBJ whole genome shotgun (WGS) entry which is preliminary data.</text>
</comment>
<dbReference type="InterPro" id="IPR011014">
    <property type="entry name" value="MscS_channel_TM-2"/>
</dbReference>
<dbReference type="InterPro" id="IPR006685">
    <property type="entry name" value="MscS_channel_2nd"/>
</dbReference>
<dbReference type="InterPro" id="IPR049278">
    <property type="entry name" value="MS_channel_C"/>
</dbReference>
<evidence type="ECO:0000313" key="13">
    <source>
        <dbReference type="Proteomes" id="UP001529245"/>
    </source>
</evidence>
<feature type="compositionally biased region" description="Basic and acidic residues" evidence="7">
    <location>
        <begin position="257"/>
        <end position="269"/>
    </location>
</feature>
<dbReference type="InterPro" id="IPR023408">
    <property type="entry name" value="MscS_beta-dom_sf"/>
</dbReference>
<evidence type="ECO:0000256" key="6">
    <source>
        <dbReference type="ARBA" id="ARBA00023136"/>
    </source>
</evidence>
<organism evidence="12 13">
    <name type="scientific">Alicyclobacillus sendaiensis PA2</name>
    <dbReference type="NCBI Taxonomy" id="3029425"/>
    <lineage>
        <taxon>Bacteria</taxon>
        <taxon>Bacillati</taxon>
        <taxon>Bacillota</taxon>
        <taxon>Bacilli</taxon>
        <taxon>Bacillales</taxon>
        <taxon>Alicyclobacillaceae</taxon>
        <taxon>Alicyclobacillus</taxon>
    </lineage>
</organism>
<evidence type="ECO:0000256" key="4">
    <source>
        <dbReference type="ARBA" id="ARBA00022692"/>
    </source>
</evidence>
<feature type="transmembrane region" description="Helical" evidence="8">
    <location>
        <begin position="20"/>
        <end position="46"/>
    </location>
</feature>
<evidence type="ECO:0000256" key="5">
    <source>
        <dbReference type="ARBA" id="ARBA00022989"/>
    </source>
</evidence>
<dbReference type="Gene3D" id="2.30.30.60">
    <property type="match status" value="1"/>
</dbReference>
<comment type="similarity">
    <text evidence="2">Belongs to the MscS (TC 1.A.23) family.</text>
</comment>
<evidence type="ECO:0000259" key="10">
    <source>
        <dbReference type="Pfam" id="PF21082"/>
    </source>
</evidence>
<keyword evidence="3" id="KW-1003">Cell membrane</keyword>
<evidence type="ECO:0000313" key="12">
    <source>
        <dbReference type="EMBL" id="MDI9259698.1"/>
    </source>
</evidence>
<dbReference type="RefSeq" id="WP_283203241.1">
    <property type="nucleotide sequence ID" value="NZ_JASGCB010000006.1"/>
</dbReference>
<comment type="subcellular location">
    <subcellularLocation>
        <location evidence="1">Cell membrane</location>
        <topology evidence="1">Multi-pass membrane protein</topology>
    </subcellularLocation>
</comment>
<evidence type="ECO:0000256" key="3">
    <source>
        <dbReference type="ARBA" id="ARBA00022475"/>
    </source>
</evidence>
<protein>
    <submittedName>
        <fullName evidence="12">Mechanosensitive ion channel family protein</fullName>
    </submittedName>
</protein>
<evidence type="ECO:0000256" key="1">
    <source>
        <dbReference type="ARBA" id="ARBA00004651"/>
    </source>
</evidence>
<feature type="region of interest" description="Disordered" evidence="7">
    <location>
        <begin position="257"/>
        <end position="282"/>
    </location>
</feature>
<dbReference type="SUPFAM" id="SSF82861">
    <property type="entry name" value="Mechanosensitive channel protein MscS (YggB), transmembrane region"/>
    <property type="match status" value="1"/>
</dbReference>
<dbReference type="PANTHER" id="PTHR30460">
    <property type="entry name" value="MODERATE CONDUCTANCE MECHANOSENSITIVE CHANNEL YBIO"/>
    <property type="match status" value="1"/>
</dbReference>
<dbReference type="InterPro" id="IPR011066">
    <property type="entry name" value="MscS_channel_C_sf"/>
</dbReference>
<name>A0ABT6XXA7_ALISE</name>
<evidence type="ECO:0000259" key="11">
    <source>
        <dbReference type="Pfam" id="PF21088"/>
    </source>
</evidence>